<feature type="chain" id="PRO_5043497750" evidence="2">
    <location>
        <begin position="28"/>
        <end position="730"/>
    </location>
</feature>
<feature type="compositionally biased region" description="Polar residues" evidence="1">
    <location>
        <begin position="226"/>
        <end position="247"/>
    </location>
</feature>
<protein>
    <submittedName>
        <fullName evidence="3">Uncharacterized protein</fullName>
    </submittedName>
</protein>
<organism evidence="3 4">
    <name type="scientific">Apatococcus lobatus</name>
    <dbReference type="NCBI Taxonomy" id="904363"/>
    <lineage>
        <taxon>Eukaryota</taxon>
        <taxon>Viridiplantae</taxon>
        <taxon>Chlorophyta</taxon>
        <taxon>core chlorophytes</taxon>
        <taxon>Trebouxiophyceae</taxon>
        <taxon>Chlorellales</taxon>
        <taxon>Chlorellaceae</taxon>
        <taxon>Apatococcus</taxon>
    </lineage>
</organism>
<dbReference type="Proteomes" id="UP001438707">
    <property type="component" value="Unassembled WGS sequence"/>
</dbReference>
<sequence length="730" mass="78806">MSAGSMSGLWHLLAVALLAIPLLLTCAADGQLRAAKLHLQSLGCRPTDELSAAVSDILADATGAMVMVTATHRECGMRRSLAASTAAQTTSKMPAAAQLKLDNLSPEKQAEVWRHLSEATSGDKGPIPVDSDDDINVLIDKLINRPIQTPSLGGRRSLKAVRESSPQDRLALEISLADAQEAQPQVDIYQTGSYTGYPMEEMQAATVSDIHLPAGSLIPKTPLPSEAQQPQPSATGQSSPQPSATSFSLPQAWTSFLKIADEKLAAWANPASIAAGPEAAATKGQSIPEKVDHIRNVEPVLDTMNEWTYYGFEHSTLRPGVKKFIDHVKGMLGEKVSSRLQAAWDLPQKLLDSGISGQAQGPNRMPERPHDDSHVPEPVIELPKPHPGPPPAVLYVASEEVSKVAEPTSTTKADPFDIIAPSEARVSSDLSLMAGQRTIKSSTPMMTIFKASTLMDDSITSIEIEVPGLTPDQRDPRDPRQATNPLQPASAHFRLSQIAGPQSRPGMHWQPLDSEGPQDRDQKPQAEPYDGYWLESRPALGATARIDSDRAMPVAATYELQLVLGSITPTSKVAIESVMRSHVGSSLLQSILDSQGWRIQNVKLTLEEPAPYTPYVRPESSSVDDVMPVQEEPARLTRQQIIQRVCGTILALSALFSAFVAICLLARMCITSEEVTPGEEEAPLLTPTQQREHVLHLNFEDGCEKPGMSDSMPAGLCYKDGRSAFKQPPS</sequence>
<keyword evidence="4" id="KW-1185">Reference proteome</keyword>
<feature type="signal peptide" evidence="2">
    <location>
        <begin position="1"/>
        <end position="27"/>
    </location>
</feature>
<comment type="caution">
    <text evidence="3">The sequence shown here is derived from an EMBL/GenBank/DDBJ whole genome shotgun (WGS) entry which is preliminary data.</text>
</comment>
<accession>A0AAW1QCY5</accession>
<evidence type="ECO:0000256" key="1">
    <source>
        <dbReference type="SAM" id="MobiDB-lite"/>
    </source>
</evidence>
<feature type="region of interest" description="Disordered" evidence="1">
    <location>
        <begin position="467"/>
        <end position="531"/>
    </location>
</feature>
<dbReference type="EMBL" id="JALJOS010000051">
    <property type="protein sequence ID" value="KAK9819044.1"/>
    <property type="molecule type" value="Genomic_DNA"/>
</dbReference>
<evidence type="ECO:0000256" key="2">
    <source>
        <dbReference type="SAM" id="SignalP"/>
    </source>
</evidence>
<proteinExistence type="predicted"/>
<name>A0AAW1QCY5_9CHLO</name>
<reference evidence="3 4" key="1">
    <citation type="journal article" date="2024" name="Nat. Commun.">
        <title>Phylogenomics reveals the evolutionary origins of lichenization in chlorophyte algae.</title>
        <authorList>
            <person name="Puginier C."/>
            <person name="Libourel C."/>
            <person name="Otte J."/>
            <person name="Skaloud P."/>
            <person name="Haon M."/>
            <person name="Grisel S."/>
            <person name="Petersen M."/>
            <person name="Berrin J.G."/>
            <person name="Delaux P.M."/>
            <person name="Dal Grande F."/>
            <person name="Keller J."/>
        </authorList>
    </citation>
    <scope>NUCLEOTIDE SEQUENCE [LARGE SCALE GENOMIC DNA]</scope>
    <source>
        <strain evidence="3 4">SAG 2145</strain>
    </source>
</reference>
<dbReference type="AlphaFoldDB" id="A0AAW1QCY5"/>
<feature type="compositionally biased region" description="Basic and acidic residues" evidence="1">
    <location>
        <begin position="365"/>
        <end position="375"/>
    </location>
</feature>
<feature type="region of interest" description="Disordered" evidence="1">
    <location>
        <begin position="215"/>
        <end position="247"/>
    </location>
</feature>
<gene>
    <name evidence="3" type="ORF">WJX74_009936</name>
</gene>
<evidence type="ECO:0000313" key="4">
    <source>
        <dbReference type="Proteomes" id="UP001438707"/>
    </source>
</evidence>
<keyword evidence="2" id="KW-0732">Signal</keyword>
<feature type="region of interest" description="Disordered" evidence="1">
    <location>
        <begin position="352"/>
        <end position="388"/>
    </location>
</feature>
<evidence type="ECO:0000313" key="3">
    <source>
        <dbReference type="EMBL" id="KAK9819044.1"/>
    </source>
</evidence>